<evidence type="ECO:0000313" key="1">
    <source>
        <dbReference type="EMBL" id="CAG8839108.1"/>
    </source>
</evidence>
<name>A0ACA9SGF2_9GLOM</name>
<keyword evidence="2" id="KW-1185">Reference proteome</keyword>
<gene>
    <name evidence="1" type="ORF">RPERSI_LOCUS30924</name>
</gene>
<accession>A0ACA9SGF2</accession>
<reference evidence="1" key="1">
    <citation type="submission" date="2021-06" db="EMBL/GenBank/DDBJ databases">
        <authorList>
            <person name="Kallberg Y."/>
            <person name="Tangrot J."/>
            <person name="Rosling A."/>
        </authorList>
    </citation>
    <scope>NUCLEOTIDE SEQUENCE</scope>
    <source>
        <strain evidence="1">MA461A</strain>
    </source>
</reference>
<proteinExistence type="predicted"/>
<dbReference type="EMBL" id="CAJVQC010122628">
    <property type="protein sequence ID" value="CAG8839108.1"/>
    <property type="molecule type" value="Genomic_DNA"/>
</dbReference>
<feature type="non-terminal residue" evidence="1">
    <location>
        <position position="1"/>
    </location>
</feature>
<sequence>PTTITTKNHEGSYKLNSNISSIYKLSDIQRALYDLENSDQNRAQVEKDLHLAPNSNQAL</sequence>
<dbReference type="Proteomes" id="UP000789920">
    <property type="component" value="Unassembled WGS sequence"/>
</dbReference>
<protein>
    <submittedName>
        <fullName evidence="1">19599_t:CDS:1</fullName>
    </submittedName>
</protein>
<evidence type="ECO:0000313" key="2">
    <source>
        <dbReference type="Proteomes" id="UP000789920"/>
    </source>
</evidence>
<organism evidence="1 2">
    <name type="scientific">Racocetra persica</name>
    <dbReference type="NCBI Taxonomy" id="160502"/>
    <lineage>
        <taxon>Eukaryota</taxon>
        <taxon>Fungi</taxon>
        <taxon>Fungi incertae sedis</taxon>
        <taxon>Mucoromycota</taxon>
        <taxon>Glomeromycotina</taxon>
        <taxon>Glomeromycetes</taxon>
        <taxon>Diversisporales</taxon>
        <taxon>Gigasporaceae</taxon>
        <taxon>Racocetra</taxon>
    </lineage>
</organism>
<comment type="caution">
    <text evidence="1">The sequence shown here is derived from an EMBL/GenBank/DDBJ whole genome shotgun (WGS) entry which is preliminary data.</text>
</comment>